<feature type="domain" description="4Fe-4S ferredoxin-type" evidence="11">
    <location>
        <begin position="160"/>
        <end position="189"/>
    </location>
</feature>
<reference evidence="13 14" key="1">
    <citation type="submission" date="2019-03" db="EMBL/GenBank/DDBJ databases">
        <title>Genomic Encyclopedia of Type Strains, Phase IV (KMG-IV): sequencing the most valuable type-strain genomes for metagenomic binning, comparative biology and taxonomic classification.</title>
        <authorList>
            <person name="Goeker M."/>
        </authorList>
    </citation>
    <scope>NUCLEOTIDE SEQUENCE [LARGE SCALE GENOMIC DNA]</scope>
    <source>
        <strain evidence="13 14">DSM 26752</strain>
    </source>
</reference>
<evidence type="ECO:0000256" key="1">
    <source>
        <dbReference type="ARBA" id="ARBA00022448"/>
    </source>
</evidence>
<dbReference type="InterPro" id="IPR050395">
    <property type="entry name" value="4Fe4S_Ferredoxin_RnfB"/>
</dbReference>
<protein>
    <recommendedName>
        <fullName evidence="10">Ion-translocating oxidoreductase complex subunit B</fullName>
        <ecNumber evidence="10">7.-.-.-</ecNumber>
    </recommendedName>
    <alternativeName>
        <fullName evidence="10">Rnf electron transport complex subunit B</fullName>
    </alternativeName>
</protein>
<keyword evidence="7 10" id="KW-0408">Iron</keyword>
<keyword evidence="10" id="KW-1003">Cell membrane</keyword>
<feature type="binding site" evidence="10">
    <location>
        <position position="56"/>
    </location>
    <ligand>
        <name>[4Fe-4S] cluster</name>
        <dbReference type="ChEBI" id="CHEBI:49883"/>
        <label>1</label>
    </ligand>
</feature>
<feature type="binding site" evidence="10">
    <location>
        <position position="48"/>
    </location>
    <ligand>
        <name>[4Fe-4S] cluster</name>
        <dbReference type="ChEBI" id="CHEBI:49883"/>
        <label>1</label>
    </ligand>
</feature>
<keyword evidence="3 10" id="KW-0479">Metal-binding</keyword>
<gene>
    <name evidence="10" type="primary">rnfB</name>
    <name evidence="13" type="ORF">EDD65_10258</name>
</gene>
<keyword evidence="14" id="KW-1185">Reference proteome</keyword>
<comment type="subcellular location">
    <subcellularLocation>
        <location evidence="10">Cell membrane</location>
    </subcellularLocation>
</comment>
<keyword evidence="1 10" id="KW-0813">Transport</keyword>
<keyword evidence="6 10" id="KW-0249">Electron transport</keyword>
<feature type="domain" description="4Fe-4S ferredoxin-type" evidence="11">
    <location>
        <begin position="140"/>
        <end position="159"/>
    </location>
</feature>
<dbReference type="PROSITE" id="PS51656">
    <property type="entry name" value="4FE4S"/>
    <property type="match status" value="1"/>
</dbReference>
<evidence type="ECO:0000256" key="2">
    <source>
        <dbReference type="ARBA" id="ARBA00022485"/>
    </source>
</evidence>
<keyword evidence="4 10" id="KW-0677">Repeat</keyword>
<dbReference type="InterPro" id="IPR017900">
    <property type="entry name" value="4Fe4S_Fe_S_CS"/>
</dbReference>
<organism evidence="13 14">
    <name type="scientific">Keratinibaculum paraultunense</name>
    <dbReference type="NCBI Taxonomy" id="1278232"/>
    <lineage>
        <taxon>Bacteria</taxon>
        <taxon>Bacillati</taxon>
        <taxon>Bacillota</taxon>
        <taxon>Tissierellia</taxon>
        <taxon>Tissierellales</taxon>
        <taxon>Tepidimicrobiaceae</taxon>
        <taxon>Keratinibaculum</taxon>
    </lineage>
</organism>
<feature type="domain" description="4Fe-4S" evidence="12">
    <location>
        <begin position="31"/>
        <end position="90"/>
    </location>
</feature>
<dbReference type="Gene3D" id="3.30.70.20">
    <property type="match status" value="2"/>
</dbReference>
<dbReference type="GO" id="GO:0046872">
    <property type="term" value="F:metal ion binding"/>
    <property type="evidence" value="ECO:0007669"/>
    <property type="project" value="UniProtKB-KW"/>
</dbReference>
<feature type="binding site" evidence="10">
    <location>
        <position position="143"/>
    </location>
    <ligand>
        <name>[4Fe-4S] cluster</name>
        <dbReference type="ChEBI" id="CHEBI:49883"/>
        <label>2</label>
    </ligand>
</feature>
<evidence type="ECO:0000256" key="5">
    <source>
        <dbReference type="ARBA" id="ARBA00022967"/>
    </source>
</evidence>
<evidence type="ECO:0000256" key="9">
    <source>
        <dbReference type="ARBA" id="ARBA00023136"/>
    </source>
</evidence>
<comment type="subunit">
    <text evidence="10">The complex is composed of six subunits: RnfA, RnfB, RnfC, RnfD, RnfE and RnfG.</text>
</comment>
<feature type="region of interest" description="Hydrophobic" evidence="10">
    <location>
        <begin position="1"/>
        <end position="25"/>
    </location>
</feature>
<dbReference type="InterPro" id="IPR007202">
    <property type="entry name" value="4Fe-4S_dom"/>
</dbReference>
<feature type="domain" description="4Fe-4S ferredoxin-type" evidence="11">
    <location>
        <begin position="203"/>
        <end position="233"/>
    </location>
</feature>
<evidence type="ECO:0000259" key="11">
    <source>
        <dbReference type="PROSITE" id="PS51379"/>
    </source>
</evidence>
<keyword evidence="5 10" id="KW-1278">Translocase</keyword>
<evidence type="ECO:0000259" key="12">
    <source>
        <dbReference type="PROSITE" id="PS51656"/>
    </source>
</evidence>
<dbReference type="SUPFAM" id="SSF54862">
    <property type="entry name" value="4Fe-4S ferredoxins"/>
    <property type="match status" value="1"/>
</dbReference>
<feature type="binding site" evidence="10">
    <location>
        <position position="175"/>
    </location>
    <ligand>
        <name>[4Fe-4S] cluster</name>
        <dbReference type="ChEBI" id="CHEBI:49883"/>
        <label>3</label>
    </ligand>
</feature>
<dbReference type="Proteomes" id="UP000294567">
    <property type="component" value="Unassembled WGS sequence"/>
</dbReference>
<dbReference type="PANTHER" id="PTHR43560:SF1">
    <property type="entry name" value="ION-TRANSLOCATING OXIDOREDUCTASE COMPLEX SUBUNIT B"/>
    <property type="match status" value="1"/>
</dbReference>
<dbReference type="PROSITE" id="PS51379">
    <property type="entry name" value="4FE4S_FER_2"/>
    <property type="match status" value="4"/>
</dbReference>
<keyword evidence="9 10" id="KW-0472">Membrane</keyword>
<dbReference type="GO" id="GO:0051539">
    <property type="term" value="F:4 iron, 4 sulfur cluster binding"/>
    <property type="evidence" value="ECO:0007669"/>
    <property type="project" value="UniProtKB-UniRule"/>
</dbReference>
<comment type="function">
    <text evidence="10">Part of a membrane-bound complex that couples electron transfer with translocation of ions across the membrane.</text>
</comment>
<dbReference type="Gene3D" id="1.10.15.40">
    <property type="entry name" value="Electron transport complex subunit B, putative Fe-S cluster"/>
    <property type="match status" value="1"/>
</dbReference>
<feature type="binding site" evidence="10">
    <location>
        <position position="51"/>
    </location>
    <ligand>
        <name>[4Fe-4S] cluster</name>
        <dbReference type="ChEBI" id="CHEBI:49883"/>
        <label>1</label>
    </ligand>
</feature>
<dbReference type="AlphaFoldDB" id="A0A4R3KYC6"/>
<evidence type="ECO:0000313" key="13">
    <source>
        <dbReference type="EMBL" id="TCS91130.1"/>
    </source>
</evidence>
<dbReference type="NCBIfam" id="TIGR01944">
    <property type="entry name" value="rnfB"/>
    <property type="match status" value="1"/>
</dbReference>
<dbReference type="Pfam" id="PF04060">
    <property type="entry name" value="FeS"/>
    <property type="match status" value="1"/>
</dbReference>
<evidence type="ECO:0000256" key="3">
    <source>
        <dbReference type="ARBA" id="ARBA00022723"/>
    </source>
</evidence>
<dbReference type="HAMAP" id="MF_00463">
    <property type="entry name" value="RsxB_RnfB"/>
    <property type="match status" value="1"/>
</dbReference>
<dbReference type="GO" id="GO:0005886">
    <property type="term" value="C:plasma membrane"/>
    <property type="evidence" value="ECO:0007669"/>
    <property type="project" value="UniProtKB-SubCell"/>
</dbReference>
<feature type="binding site" evidence="10">
    <location>
        <position position="73"/>
    </location>
    <ligand>
        <name>[4Fe-4S] cluster</name>
        <dbReference type="ChEBI" id="CHEBI:49883"/>
        <label>1</label>
    </ligand>
</feature>
<feature type="binding site" evidence="10">
    <location>
        <position position="140"/>
    </location>
    <ligand>
        <name>[4Fe-4S] cluster</name>
        <dbReference type="ChEBI" id="CHEBI:49883"/>
        <label>2</label>
    </ligand>
</feature>
<comment type="similarity">
    <text evidence="10">Belongs to the 4Fe4S bacterial-type ferredoxin family. RnfB subfamily.</text>
</comment>
<evidence type="ECO:0000256" key="6">
    <source>
        <dbReference type="ARBA" id="ARBA00022982"/>
    </source>
</evidence>
<feature type="binding site" evidence="10">
    <location>
        <position position="169"/>
    </location>
    <ligand>
        <name>[4Fe-4S] cluster</name>
        <dbReference type="ChEBI" id="CHEBI:49883"/>
        <label>3</label>
    </ligand>
</feature>
<dbReference type="PROSITE" id="PS00198">
    <property type="entry name" value="4FE4S_FER_1"/>
    <property type="match status" value="2"/>
</dbReference>
<dbReference type="PANTHER" id="PTHR43560">
    <property type="entry name" value="ION-TRANSLOCATING OXIDOREDUCTASE COMPLEX SUBUNIT B"/>
    <property type="match status" value="1"/>
</dbReference>
<dbReference type="EC" id="7.-.-.-" evidence="10"/>
<evidence type="ECO:0000256" key="7">
    <source>
        <dbReference type="ARBA" id="ARBA00023004"/>
    </source>
</evidence>
<name>A0A4R3KYC6_9FIRM</name>
<dbReference type="EMBL" id="SMAE01000002">
    <property type="protein sequence ID" value="TCS91130.1"/>
    <property type="molecule type" value="Genomic_DNA"/>
</dbReference>
<proteinExistence type="inferred from homology"/>
<keyword evidence="8 10" id="KW-0411">Iron-sulfur</keyword>
<dbReference type="InterPro" id="IPR017896">
    <property type="entry name" value="4Fe4S_Fe-S-bd"/>
</dbReference>
<feature type="binding site" evidence="10">
    <location>
        <position position="146"/>
    </location>
    <ligand>
        <name>[4Fe-4S] cluster</name>
        <dbReference type="ChEBI" id="CHEBI:49883"/>
        <label>2</label>
    </ligand>
</feature>
<dbReference type="InterPro" id="IPR010207">
    <property type="entry name" value="Elect_transpt_cplx_RnfB/RsxB"/>
</dbReference>
<feature type="binding site" evidence="10">
    <location>
        <position position="172"/>
    </location>
    <ligand>
        <name>[4Fe-4S] cluster</name>
        <dbReference type="ChEBI" id="CHEBI:49883"/>
        <label>3</label>
    </ligand>
</feature>
<feature type="binding site" evidence="10">
    <location>
        <position position="150"/>
    </location>
    <ligand>
        <name>[4Fe-4S] cluster</name>
        <dbReference type="ChEBI" id="CHEBI:49883"/>
        <label>3</label>
    </ligand>
</feature>
<evidence type="ECO:0000256" key="10">
    <source>
        <dbReference type="HAMAP-Rule" id="MF_00463"/>
    </source>
</evidence>
<dbReference type="GO" id="GO:0022900">
    <property type="term" value="P:electron transport chain"/>
    <property type="evidence" value="ECO:0007669"/>
    <property type="project" value="UniProtKB-UniRule"/>
</dbReference>
<evidence type="ECO:0000256" key="4">
    <source>
        <dbReference type="ARBA" id="ARBA00022737"/>
    </source>
</evidence>
<sequence length="266" mass="28179">MSIIYPIAVLGGLGLLFGLGLSLASKAFSVERDPRIDEIREVLPGANCGACGYPGCDGLASAIVAGEAPVDACNVGGTPVAEKIADIMGVNVTESVRYVATVFCQGDFNKAKEKYIYDGIMDCRAQNMLAGGSKSCAYGCLGCGTCKDVCEFDAIQIIDGIAVIDKDKCTACKRCISVCPKGIIELIPYEQEVIIKCKSRDPGKIVRNNCNIGCIGCGICAKNCPQEAIELENNLAKIDYEKCVNCGICAEKCPTKAIYANLKIKK</sequence>
<dbReference type="RefSeq" id="WP_237722301.1">
    <property type="nucleotide sequence ID" value="NZ_CP068564.1"/>
</dbReference>
<evidence type="ECO:0000313" key="14">
    <source>
        <dbReference type="Proteomes" id="UP000294567"/>
    </source>
</evidence>
<dbReference type="Pfam" id="PF12838">
    <property type="entry name" value="Fer4_7"/>
    <property type="match status" value="2"/>
</dbReference>
<dbReference type="GO" id="GO:0009055">
    <property type="term" value="F:electron transfer activity"/>
    <property type="evidence" value="ECO:0007669"/>
    <property type="project" value="InterPro"/>
</dbReference>
<feature type="binding site" evidence="10">
    <location>
        <position position="136"/>
    </location>
    <ligand>
        <name>[4Fe-4S] cluster</name>
        <dbReference type="ChEBI" id="CHEBI:49883"/>
        <label>2</label>
    </ligand>
</feature>
<feature type="binding site" evidence="10">
    <location>
        <position position="179"/>
    </location>
    <ligand>
        <name>[4Fe-4S] cluster</name>
        <dbReference type="ChEBI" id="CHEBI:49883"/>
        <label>2</label>
    </ligand>
</feature>
<comment type="caution">
    <text evidence="13">The sequence shown here is derived from an EMBL/GenBank/DDBJ whole genome shotgun (WGS) entry which is preliminary data.</text>
</comment>
<accession>A0A4R3KYC6</accession>
<comment type="cofactor">
    <cofactor evidence="10">
        <name>[4Fe-4S] cluster</name>
        <dbReference type="ChEBI" id="CHEBI:49883"/>
    </cofactor>
    <text evidence="10">Binds 3 [4Fe-4S] clusters.</text>
</comment>
<dbReference type="CDD" id="cd10549">
    <property type="entry name" value="MtMvhB_like"/>
    <property type="match status" value="1"/>
</dbReference>
<evidence type="ECO:0000256" key="8">
    <source>
        <dbReference type="ARBA" id="ARBA00023014"/>
    </source>
</evidence>
<feature type="domain" description="4Fe-4S ferredoxin-type" evidence="11">
    <location>
        <begin position="234"/>
        <end position="263"/>
    </location>
</feature>
<keyword evidence="2 10" id="KW-0004">4Fe-4S</keyword>